<keyword evidence="1" id="KW-1133">Transmembrane helix</keyword>
<evidence type="ECO:0000313" key="3">
    <source>
        <dbReference type="Proteomes" id="UP000251960"/>
    </source>
</evidence>
<proteinExistence type="predicted"/>
<comment type="caution">
    <text evidence="2">The sequence shown here is derived from an EMBL/GenBank/DDBJ whole genome shotgun (WGS) entry which is preliminary data.</text>
</comment>
<name>A0A3L6D8W4_MAIZE</name>
<organism evidence="2 3">
    <name type="scientific">Zea mays</name>
    <name type="common">Maize</name>
    <dbReference type="NCBI Taxonomy" id="4577"/>
    <lineage>
        <taxon>Eukaryota</taxon>
        <taxon>Viridiplantae</taxon>
        <taxon>Streptophyta</taxon>
        <taxon>Embryophyta</taxon>
        <taxon>Tracheophyta</taxon>
        <taxon>Spermatophyta</taxon>
        <taxon>Magnoliopsida</taxon>
        <taxon>Liliopsida</taxon>
        <taxon>Poales</taxon>
        <taxon>Poaceae</taxon>
        <taxon>PACMAD clade</taxon>
        <taxon>Panicoideae</taxon>
        <taxon>Andropogonodae</taxon>
        <taxon>Andropogoneae</taxon>
        <taxon>Tripsacinae</taxon>
        <taxon>Zea</taxon>
    </lineage>
</organism>
<keyword evidence="1" id="KW-0472">Membrane</keyword>
<evidence type="ECO:0000313" key="2">
    <source>
        <dbReference type="EMBL" id="PWZ04788.1"/>
    </source>
</evidence>
<keyword evidence="1" id="KW-0812">Transmembrane</keyword>
<dbReference type="EMBL" id="NCVQ01000010">
    <property type="protein sequence ID" value="PWZ04788.1"/>
    <property type="molecule type" value="Genomic_DNA"/>
</dbReference>
<dbReference type="Proteomes" id="UP000251960">
    <property type="component" value="Chromosome 9"/>
</dbReference>
<protein>
    <submittedName>
        <fullName evidence="2">Uncharacterized protein</fullName>
    </submittedName>
</protein>
<evidence type="ECO:0000256" key="1">
    <source>
        <dbReference type="SAM" id="Phobius"/>
    </source>
</evidence>
<gene>
    <name evidence="2" type="ORF">Zm00014a_022527</name>
</gene>
<accession>A0A3L6D8W4</accession>
<reference evidence="2 3" key="1">
    <citation type="journal article" date="2018" name="Nat. Genet.">
        <title>Extensive intraspecific gene order and gene structural variations between Mo17 and other maize genomes.</title>
        <authorList>
            <person name="Sun S."/>
            <person name="Zhou Y."/>
            <person name="Chen J."/>
            <person name="Shi J."/>
            <person name="Zhao H."/>
            <person name="Zhao H."/>
            <person name="Song W."/>
            <person name="Zhang M."/>
            <person name="Cui Y."/>
            <person name="Dong X."/>
            <person name="Liu H."/>
            <person name="Ma X."/>
            <person name="Jiao Y."/>
            <person name="Wang B."/>
            <person name="Wei X."/>
            <person name="Stein J.C."/>
            <person name="Glaubitz J.C."/>
            <person name="Lu F."/>
            <person name="Yu G."/>
            <person name="Liang C."/>
            <person name="Fengler K."/>
            <person name="Li B."/>
            <person name="Rafalski A."/>
            <person name="Schnable P.S."/>
            <person name="Ware D.H."/>
            <person name="Buckler E.S."/>
            <person name="Lai J."/>
        </authorList>
    </citation>
    <scope>NUCLEOTIDE SEQUENCE [LARGE SCALE GENOMIC DNA]</scope>
    <source>
        <strain evidence="3">cv. Missouri 17</strain>
        <tissue evidence="2">Seedling</tissue>
    </source>
</reference>
<dbReference type="AlphaFoldDB" id="A0A3L6D8W4"/>
<sequence>MLISKVEVSPARQAVITERAPMMGMEVPLQPFPLPTLLYILLFLIFLLLSNHSPYSAPL</sequence>
<feature type="transmembrane region" description="Helical" evidence="1">
    <location>
        <begin position="32"/>
        <end position="49"/>
    </location>
</feature>